<dbReference type="InterPro" id="IPR029068">
    <property type="entry name" value="Glyas_Bleomycin-R_OHBP_Dase"/>
</dbReference>
<dbReference type="InterPro" id="IPR009725">
    <property type="entry name" value="3_dmu_93_MTrfase"/>
</dbReference>
<organism evidence="2 3">
    <name type="scientific">Caballeronia telluris</name>
    <dbReference type="NCBI Taxonomy" id="326475"/>
    <lineage>
        <taxon>Bacteria</taxon>
        <taxon>Pseudomonadati</taxon>
        <taxon>Pseudomonadota</taxon>
        <taxon>Betaproteobacteria</taxon>
        <taxon>Burkholderiales</taxon>
        <taxon>Burkholderiaceae</taxon>
        <taxon>Caballeronia</taxon>
    </lineage>
</organism>
<dbReference type="Pfam" id="PF06983">
    <property type="entry name" value="3-dmu-9_3-mt"/>
    <property type="match status" value="1"/>
</dbReference>
<dbReference type="EMBL" id="FCNZ02000007">
    <property type="protein sequence ID" value="SAL43096.1"/>
    <property type="molecule type" value="Genomic_DNA"/>
</dbReference>
<accession>A0A158HFH3</accession>
<comment type="caution">
    <text evidence="2">The sequence shown here is derived from an EMBL/GenBank/DDBJ whole genome shotgun (WGS) entry which is preliminary data.</text>
</comment>
<gene>
    <name evidence="2" type="ORF">AWB66_02285</name>
</gene>
<dbReference type="GO" id="GO:0008168">
    <property type="term" value="F:methyltransferase activity"/>
    <property type="evidence" value="ECO:0007669"/>
    <property type="project" value="UniProtKB-KW"/>
</dbReference>
<evidence type="ECO:0000259" key="1">
    <source>
        <dbReference type="Pfam" id="PF06983"/>
    </source>
</evidence>
<dbReference type="SUPFAM" id="SSF54593">
    <property type="entry name" value="Glyoxalase/Bleomycin resistance protein/Dihydroxybiphenyl dioxygenase"/>
    <property type="match status" value="1"/>
</dbReference>
<dbReference type="AlphaFoldDB" id="A0A158HFH3"/>
<evidence type="ECO:0000313" key="3">
    <source>
        <dbReference type="Proteomes" id="UP000054717"/>
    </source>
</evidence>
<reference evidence="2" key="1">
    <citation type="submission" date="2016-01" db="EMBL/GenBank/DDBJ databases">
        <authorList>
            <person name="Peeters Charlotte."/>
        </authorList>
    </citation>
    <scope>NUCLEOTIDE SEQUENCE</scope>
    <source>
        <strain evidence="2">LMG 22936</strain>
    </source>
</reference>
<feature type="domain" description="PhnB-like" evidence="1">
    <location>
        <begin position="2"/>
        <end position="115"/>
    </location>
</feature>
<dbReference type="STRING" id="326475.AWB66_02285"/>
<dbReference type="GO" id="GO:0032259">
    <property type="term" value="P:methylation"/>
    <property type="evidence" value="ECO:0007669"/>
    <property type="project" value="UniProtKB-KW"/>
</dbReference>
<sequence>MQKIATCLWFDGNAEEAVKFYTGIFPDSRIRETMLHGEAGPGPAENVLALTFDLLGAEYIALNGGPDFSFTPAISIFVKCETQDEIDRYWDKLLEGGSPMACGWLTDRFGVSWQIAPGKLMGMLQDEDPVKAARTMRMMRTMIKLDIAALERAYNGD</sequence>
<name>A0A158HFH3_9BURK</name>
<dbReference type="InterPro" id="IPR028973">
    <property type="entry name" value="PhnB-like"/>
</dbReference>
<dbReference type="PIRSF" id="PIRSF021700">
    <property type="entry name" value="3_dmu_93_MTrfase"/>
    <property type="match status" value="1"/>
</dbReference>
<keyword evidence="3" id="KW-1185">Reference proteome</keyword>
<dbReference type="CDD" id="cd06588">
    <property type="entry name" value="PhnB_like"/>
    <property type="match status" value="1"/>
</dbReference>
<dbReference type="PANTHER" id="PTHR33990">
    <property type="entry name" value="PROTEIN YJDN-RELATED"/>
    <property type="match status" value="1"/>
</dbReference>
<proteinExistence type="predicted"/>
<dbReference type="Gene3D" id="3.10.180.10">
    <property type="entry name" value="2,3-Dihydroxybiphenyl 1,2-Dioxygenase, domain 1"/>
    <property type="match status" value="1"/>
</dbReference>
<evidence type="ECO:0000313" key="2">
    <source>
        <dbReference type="EMBL" id="SAL43096.1"/>
    </source>
</evidence>
<dbReference type="Proteomes" id="UP000054717">
    <property type="component" value="Unassembled WGS sequence"/>
</dbReference>
<dbReference type="RefSeq" id="WP_087630406.1">
    <property type="nucleotide sequence ID" value="NZ_FCNZ02000007.1"/>
</dbReference>
<protein>
    <submittedName>
        <fullName evidence="2">3-demethylubiquinone-9 3-methyltransferase</fullName>
    </submittedName>
</protein>